<accession>A0A812QAN4</accession>
<protein>
    <submittedName>
        <fullName evidence="2">Chmp5 protein</fullName>
    </submittedName>
</protein>
<dbReference type="AlphaFoldDB" id="A0A812QAN4"/>
<reference evidence="2" key="1">
    <citation type="submission" date="2021-02" db="EMBL/GenBank/DDBJ databases">
        <authorList>
            <person name="Dougan E. K."/>
            <person name="Rhodes N."/>
            <person name="Thang M."/>
            <person name="Chan C."/>
        </authorList>
    </citation>
    <scope>NUCLEOTIDE SEQUENCE</scope>
</reference>
<dbReference type="OrthoDB" id="3973241at2759"/>
<evidence type="ECO:0000313" key="3">
    <source>
        <dbReference type="Proteomes" id="UP000604046"/>
    </source>
</evidence>
<evidence type="ECO:0000256" key="1">
    <source>
        <dbReference type="SAM" id="MobiDB-lite"/>
    </source>
</evidence>
<dbReference type="GO" id="GO:0006900">
    <property type="term" value="P:vesicle budding from membrane"/>
    <property type="evidence" value="ECO:0007669"/>
    <property type="project" value="TreeGrafter"/>
</dbReference>
<dbReference type="GO" id="GO:0032511">
    <property type="term" value="P:late endosome to vacuole transport via multivesicular body sorting pathway"/>
    <property type="evidence" value="ECO:0007669"/>
    <property type="project" value="TreeGrafter"/>
</dbReference>
<dbReference type="EMBL" id="CAJNDS010002204">
    <property type="protein sequence ID" value="CAE7371146.1"/>
    <property type="molecule type" value="Genomic_DNA"/>
</dbReference>
<dbReference type="GO" id="GO:0005771">
    <property type="term" value="C:multivesicular body"/>
    <property type="evidence" value="ECO:0007669"/>
    <property type="project" value="TreeGrafter"/>
</dbReference>
<sequence>MRRLFGLSKEEPAAQTQAPSLQEASSRIDEQVSNLEAKILKTDEEIKGFVAQGSSNPTAKSKALQAMKKKKMYEQQRDQLLSTQFNVENLAFQQEQAEITAMAVEAMQKGHTQLKDQTKQMDIAAVDKLTDDMADLQDEMKAINEALAQGSMVPDGATDDDLANEFAKLEEEMAAMALAGGAVPDVSTPAKVEGAAETAPARKEAEAAVPSAPP</sequence>
<feature type="compositionally biased region" description="Polar residues" evidence="1">
    <location>
        <begin position="14"/>
        <end position="25"/>
    </location>
</feature>
<feature type="region of interest" description="Disordered" evidence="1">
    <location>
        <begin position="1"/>
        <end position="28"/>
    </location>
</feature>
<keyword evidence="3" id="KW-1185">Reference proteome</keyword>
<comment type="caution">
    <text evidence="2">The sequence shown here is derived from an EMBL/GenBank/DDBJ whole genome shotgun (WGS) entry which is preliminary data.</text>
</comment>
<organism evidence="2 3">
    <name type="scientific">Symbiodinium natans</name>
    <dbReference type="NCBI Taxonomy" id="878477"/>
    <lineage>
        <taxon>Eukaryota</taxon>
        <taxon>Sar</taxon>
        <taxon>Alveolata</taxon>
        <taxon>Dinophyceae</taxon>
        <taxon>Suessiales</taxon>
        <taxon>Symbiodiniaceae</taxon>
        <taxon>Symbiodinium</taxon>
    </lineage>
</organism>
<evidence type="ECO:0000313" key="2">
    <source>
        <dbReference type="EMBL" id="CAE7371146.1"/>
    </source>
</evidence>
<dbReference type="InterPro" id="IPR005024">
    <property type="entry name" value="Snf7_fam"/>
</dbReference>
<dbReference type="Proteomes" id="UP000604046">
    <property type="component" value="Unassembled WGS sequence"/>
</dbReference>
<feature type="region of interest" description="Disordered" evidence="1">
    <location>
        <begin position="184"/>
        <end position="214"/>
    </location>
</feature>
<dbReference type="PANTHER" id="PTHR22761">
    <property type="entry name" value="CHARGED MULTIVESICULAR BODY PROTEIN"/>
    <property type="match status" value="1"/>
</dbReference>
<dbReference type="Gene3D" id="6.10.250.1710">
    <property type="match status" value="1"/>
</dbReference>
<dbReference type="Gene3D" id="1.10.287.1060">
    <property type="entry name" value="ESAT-6-like"/>
    <property type="match status" value="1"/>
</dbReference>
<name>A0A812QAN4_9DINO</name>
<dbReference type="Pfam" id="PF03357">
    <property type="entry name" value="Snf7"/>
    <property type="match status" value="1"/>
</dbReference>
<proteinExistence type="predicted"/>
<gene>
    <name evidence="2" type="primary">chmp5</name>
    <name evidence="2" type="ORF">SNAT2548_LOCUS20258</name>
</gene>